<keyword evidence="9 10" id="KW-0460">Magnesium</keyword>
<keyword evidence="15" id="KW-1185">Reference proteome</keyword>
<dbReference type="EMBL" id="JADGJH010000153">
    <property type="protein sequence ID" value="KAJ3135794.1"/>
    <property type="molecule type" value="Genomic_DNA"/>
</dbReference>
<dbReference type="InterPro" id="IPR014709">
    <property type="entry name" value="Glutathione_synthase_C_euk"/>
</dbReference>
<evidence type="ECO:0000256" key="6">
    <source>
        <dbReference type="ARBA" id="ARBA00022723"/>
    </source>
</evidence>
<dbReference type="EC" id="6.3.2.3" evidence="10"/>
<feature type="binding site" evidence="11">
    <location>
        <position position="334"/>
    </location>
    <ligand>
        <name>ATP</name>
        <dbReference type="ChEBI" id="CHEBI:30616"/>
    </ligand>
</feature>
<dbReference type="SUPFAM" id="SSF52440">
    <property type="entry name" value="PreATP-grasp domain"/>
    <property type="match status" value="1"/>
</dbReference>
<evidence type="ECO:0000256" key="8">
    <source>
        <dbReference type="ARBA" id="ARBA00022840"/>
    </source>
</evidence>
<dbReference type="InterPro" id="IPR004887">
    <property type="entry name" value="GSH_synth_subst-bd"/>
</dbReference>
<evidence type="ECO:0000259" key="13">
    <source>
        <dbReference type="Pfam" id="PF03199"/>
    </source>
</evidence>
<accession>A0AAD5T791</accession>
<dbReference type="Pfam" id="PF03199">
    <property type="entry name" value="GSH_synthase"/>
    <property type="match status" value="1"/>
</dbReference>
<dbReference type="InterPro" id="IPR014049">
    <property type="entry name" value="Glutathione_synthase_N_euk"/>
</dbReference>
<feature type="binding site" evidence="11">
    <location>
        <position position="286"/>
    </location>
    <ligand>
        <name>ATP</name>
        <dbReference type="ChEBI" id="CHEBI:30616"/>
    </ligand>
</feature>
<protein>
    <recommendedName>
        <fullName evidence="10">Glutathione synthetase</fullName>
        <shortName evidence="10">GSH-S</shortName>
        <ecNumber evidence="10">6.3.2.3</ecNumber>
    </recommendedName>
</protein>
<dbReference type="SUPFAM" id="SSF56059">
    <property type="entry name" value="Glutathione synthetase ATP-binding domain-like"/>
    <property type="match status" value="1"/>
</dbReference>
<dbReference type="Gene3D" id="3.30.470.20">
    <property type="entry name" value="ATP-grasp fold, B domain"/>
    <property type="match status" value="1"/>
</dbReference>
<feature type="binding site" evidence="11">
    <location>
        <position position="217"/>
    </location>
    <ligand>
        <name>ATP</name>
        <dbReference type="ChEBI" id="CHEBI:30616"/>
    </ligand>
</feature>
<sequence length="384" mass="42267">MESELSIAVDFAVISGLAMRTASGSVTHAPFALAPATIPEHCFRTAVALQPLFNLLVHTVSQDSAFLVSVMDEFLYDRSDSPVKYNLPENNSLTGLTKALARAWELYNNKSAVVVMVVQPGEKNTFDQRWLENSLFEQYNVKLIRRSMAEINEQGTLSGADRKLILTGNIEVAVAYFRAGYAPTDYPTEKEWDSRLLIERSHAIKCPNVAYHLVGSKKIQQILANPNILEKFVPHKPHANLLRSSFTGLFPLDTSLSGLAAVASALESPERYVMKPQREGGGNNIYGVDVRTALQKLTPAERNAYILMELIKPPPARGILVRDGVAFERDVISELAAGHLLRTKVADSNEGGVAAGYSVLDSPNLKCHVGLQMLHKPVQHHSQQ</sequence>
<dbReference type="Proteomes" id="UP001211907">
    <property type="component" value="Unassembled WGS sequence"/>
</dbReference>
<comment type="subunit">
    <text evidence="3">Homodimer.</text>
</comment>
<evidence type="ECO:0000256" key="10">
    <source>
        <dbReference type="PIRNR" id="PIRNR001558"/>
    </source>
</evidence>
<evidence type="ECO:0000256" key="1">
    <source>
        <dbReference type="ARBA" id="ARBA00004965"/>
    </source>
</evidence>
<dbReference type="GO" id="GO:0005829">
    <property type="term" value="C:cytosol"/>
    <property type="evidence" value="ECO:0007669"/>
    <property type="project" value="TreeGrafter"/>
</dbReference>
<dbReference type="FunFam" id="3.30.1490.50:FF:000002">
    <property type="entry name" value="Glutathione synthetase"/>
    <property type="match status" value="1"/>
</dbReference>
<comment type="cofactor">
    <cofactor evidence="10 12">
        <name>Mg(2+)</name>
        <dbReference type="ChEBI" id="CHEBI:18420"/>
    </cofactor>
    <text evidence="10 12">Binds 1 Mg(2+) ion per subunit.</text>
</comment>
<evidence type="ECO:0000256" key="3">
    <source>
        <dbReference type="ARBA" id="ARBA00011738"/>
    </source>
</evidence>
<feature type="binding site" evidence="11">
    <location>
        <position position="342"/>
    </location>
    <ligand>
        <name>substrate</name>
    </ligand>
</feature>
<evidence type="ECO:0000256" key="9">
    <source>
        <dbReference type="ARBA" id="ARBA00022842"/>
    </source>
</evidence>
<dbReference type="GO" id="GO:0000287">
    <property type="term" value="F:magnesium ion binding"/>
    <property type="evidence" value="ECO:0007669"/>
    <property type="project" value="UniProtKB-UniRule"/>
</dbReference>
<comment type="caution">
    <text evidence="14">The sequence shown here is derived from an EMBL/GenBank/DDBJ whole genome shotgun (WGS) entry which is preliminary data.</text>
</comment>
<evidence type="ECO:0000313" key="14">
    <source>
        <dbReference type="EMBL" id="KAJ3135794.1"/>
    </source>
</evidence>
<reference evidence="14" key="1">
    <citation type="submission" date="2020-05" db="EMBL/GenBank/DDBJ databases">
        <title>Phylogenomic resolution of chytrid fungi.</title>
        <authorList>
            <person name="Stajich J.E."/>
            <person name="Amses K."/>
            <person name="Simmons R."/>
            <person name="Seto K."/>
            <person name="Myers J."/>
            <person name="Bonds A."/>
            <person name="Quandt C.A."/>
            <person name="Barry K."/>
            <person name="Liu P."/>
            <person name="Grigoriev I."/>
            <person name="Longcore J.E."/>
            <person name="James T.Y."/>
        </authorList>
    </citation>
    <scope>NUCLEOTIDE SEQUENCE</scope>
    <source>
        <strain evidence="14">JEL0513</strain>
    </source>
</reference>
<dbReference type="Gene3D" id="3.40.50.1760">
    <property type="entry name" value="Glutathione synthase, substrate-binding domain superfamily, eukaryotic"/>
    <property type="match status" value="1"/>
</dbReference>
<keyword evidence="8 10" id="KW-0067">ATP-binding</keyword>
<feature type="binding site" evidence="11">
    <location>
        <position position="344"/>
    </location>
    <ligand>
        <name>ATP</name>
        <dbReference type="ChEBI" id="CHEBI:30616"/>
    </ligand>
</feature>
<dbReference type="GO" id="GO:0005524">
    <property type="term" value="F:ATP binding"/>
    <property type="evidence" value="ECO:0007669"/>
    <property type="project" value="UniProtKB-UniRule"/>
</dbReference>
<gene>
    <name evidence="14" type="ORF">HK100_002287</name>
</gene>
<dbReference type="InterPro" id="IPR016185">
    <property type="entry name" value="PreATP-grasp_dom_sf"/>
</dbReference>
<evidence type="ECO:0000256" key="5">
    <source>
        <dbReference type="ARBA" id="ARBA00022684"/>
    </source>
</evidence>
<dbReference type="NCBIfam" id="TIGR01986">
    <property type="entry name" value="glut_syn_euk"/>
    <property type="match status" value="1"/>
</dbReference>
<evidence type="ECO:0000256" key="11">
    <source>
        <dbReference type="PIRSR" id="PIRSR001558-1"/>
    </source>
</evidence>
<evidence type="ECO:0000313" key="15">
    <source>
        <dbReference type="Proteomes" id="UP001211907"/>
    </source>
</evidence>
<dbReference type="Pfam" id="PF03917">
    <property type="entry name" value="GSH_synth_ATP"/>
    <property type="match status" value="3"/>
</dbReference>
<comment type="pathway">
    <text evidence="1 10">Sulfur metabolism; glutathione biosynthesis; glutathione from L-cysteine and L-glutamate: step 2/2.</text>
</comment>
<dbReference type="PANTHER" id="PTHR11130:SF0">
    <property type="entry name" value="GLUTATHIONE SYNTHETASE"/>
    <property type="match status" value="1"/>
</dbReference>
<evidence type="ECO:0000256" key="2">
    <source>
        <dbReference type="ARBA" id="ARBA00010385"/>
    </source>
</evidence>
<dbReference type="AlphaFoldDB" id="A0AAD5T791"/>
<feature type="domain" description="Glutathione synthase substrate-binding" evidence="13">
    <location>
        <begin position="112"/>
        <end position="214"/>
    </location>
</feature>
<dbReference type="GO" id="GO:0043295">
    <property type="term" value="F:glutathione binding"/>
    <property type="evidence" value="ECO:0007669"/>
    <property type="project" value="UniProtKB-UniRule"/>
</dbReference>
<feature type="binding site" evidence="11">
    <location>
        <begin position="275"/>
        <end position="284"/>
    </location>
    <ligand>
        <name>ATP</name>
        <dbReference type="ChEBI" id="CHEBI:30616"/>
    </ligand>
</feature>
<name>A0AAD5T791_9FUNG</name>
<dbReference type="Gene3D" id="3.30.1490.50">
    <property type="match status" value="1"/>
</dbReference>
<keyword evidence="4 10" id="KW-0436">Ligase</keyword>
<comment type="catalytic activity">
    <reaction evidence="10">
        <text>gamma-L-glutamyl-L-cysteine + glycine + ATP = glutathione + ADP + phosphate + H(+)</text>
        <dbReference type="Rhea" id="RHEA:13557"/>
        <dbReference type="ChEBI" id="CHEBI:15378"/>
        <dbReference type="ChEBI" id="CHEBI:30616"/>
        <dbReference type="ChEBI" id="CHEBI:43474"/>
        <dbReference type="ChEBI" id="CHEBI:57305"/>
        <dbReference type="ChEBI" id="CHEBI:57925"/>
        <dbReference type="ChEBI" id="CHEBI:58173"/>
        <dbReference type="ChEBI" id="CHEBI:456216"/>
        <dbReference type="EC" id="6.3.2.3"/>
    </reaction>
</comment>
<feature type="binding site" evidence="11">
    <location>
        <begin position="308"/>
        <end position="311"/>
    </location>
    <ligand>
        <name>ATP</name>
        <dbReference type="ChEBI" id="CHEBI:30616"/>
    </ligand>
</feature>
<dbReference type="InterPro" id="IPR005615">
    <property type="entry name" value="Glutathione_synthase"/>
</dbReference>
<keyword evidence="5 10" id="KW-0317">Glutathione biosynthesis</keyword>
<dbReference type="PANTHER" id="PTHR11130">
    <property type="entry name" value="GLUTATHIONE SYNTHETASE"/>
    <property type="match status" value="1"/>
</dbReference>
<feature type="binding site" evidence="12">
    <location>
        <position position="279"/>
    </location>
    <ligand>
        <name>Mg(2+)</name>
        <dbReference type="ChEBI" id="CHEBI:18420"/>
    </ligand>
</feature>
<evidence type="ECO:0000256" key="7">
    <source>
        <dbReference type="ARBA" id="ARBA00022741"/>
    </source>
</evidence>
<keyword evidence="7 10" id="KW-0547">Nucleotide-binding</keyword>
<dbReference type="FunFam" id="3.40.50.1760:FF:000001">
    <property type="entry name" value="Glutathione synthetase"/>
    <property type="match status" value="1"/>
</dbReference>
<dbReference type="InterPro" id="IPR014042">
    <property type="entry name" value="Glutathione_synthase_a-hlx"/>
</dbReference>
<dbReference type="Gene3D" id="1.10.1080.10">
    <property type="entry name" value="Glutathione Synthetase, Chain A, domain 3"/>
    <property type="match status" value="1"/>
</dbReference>
<evidence type="ECO:0000256" key="12">
    <source>
        <dbReference type="PIRSR" id="PIRSR001558-2"/>
    </source>
</evidence>
<dbReference type="Gene3D" id="3.30.1490.80">
    <property type="match status" value="1"/>
</dbReference>
<feature type="binding site" evidence="11">
    <location>
        <position position="128"/>
    </location>
    <ligand>
        <name>substrate</name>
    </ligand>
</feature>
<keyword evidence="6 10" id="KW-0479">Metal-binding</keyword>
<comment type="similarity">
    <text evidence="2 10">Belongs to the eukaryotic GSH synthase family.</text>
</comment>
<organism evidence="14 15">
    <name type="scientific">Physocladia obscura</name>
    <dbReference type="NCBI Taxonomy" id="109957"/>
    <lineage>
        <taxon>Eukaryota</taxon>
        <taxon>Fungi</taxon>
        <taxon>Fungi incertae sedis</taxon>
        <taxon>Chytridiomycota</taxon>
        <taxon>Chytridiomycota incertae sedis</taxon>
        <taxon>Chytridiomycetes</taxon>
        <taxon>Chytridiales</taxon>
        <taxon>Chytriomycetaceae</taxon>
        <taxon>Physocladia</taxon>
    </lineage>
</organism>
<dbReference type="PIRSF" id="PIRSF001558">
    <property type="entry name" value="GSHase"/>
    <property type="match status" value="1"/>
</dbReference>
<dbReference type="GO" id="GO:0004363">
    <property type="term" value="F:glutathione synthase activity"/>
    <property type="evidence" value="ECO:0007669"/>
    <property type="project" value="UniProtKB-UniRule"/>
</dbReference>
<evidence type="ECO:0000256" key="4">
    <source>
        <dbReference type="ARBA" id="ARBA00022598"/>
    </source>
</evidence>
<proteinExistence type="inferred from homology"/>
<feature type="binding site" evidence="11">
    <location>
        <position position="350"/>
    </location>
    <ligand>
        <name>ATP</name>
        <dbReference type="ChEBI" id="CHEBI:30616"/>
    </ligand>
</feature>
<dbReference type="InterPro" id="IPR037013">
    <property type="entry name" value="GSH-S_sub-bd_sf"/>
</dbReference>